<name>A0A1Y2ABG0_9PLEO</name>
<accession>A0A1Y2ABG0</accession>
<feature type="region of interest" description="Disordered" evidence="1">
    <location>
        <begin position="663"/>
        <end position="697"/>
    </location>
</feature>
<proteinExistence type="predicted"/>
<feature type="region of interest" description="Disordered" evidence="1">
    <location>
        <begin position="77"/>
        <end position="309"/>
    </location>
</feature>
<dbReference type="SMART" id="SM00292">
    <property type="entry name" value="BRCT"/>
    <property type="match status" value="1"/>
</dbReference>
<feature type="compositionally biased region" description="Low complexity" evidence="1">
    <location>
        <begin position="86"/>
        <end position="98"/>
    </location>
</feature>
<dbReference type="Gene3D" id="3.40.50.10190">
    <property type="entry name" value="BRCT domain"/>
    <property type="match status" value="1"/>
</dbReference>
<dbReference type="EMBL" id="MCFA01000001">
    <property type="protein sequence ID" value="ORY19824.1"/>
    <property type="molecule type" value="Genomic_DNA"/>
</dbReference>
<gene>
    <name evidence="3" type="ORF">BCR34DRAFT_582036</name>
</gene>
<evidence type="ECO:0000259" key="2">
    <source>
        <dbReference type="PROSITE" id="PS50172"/>
    </source>
</evidence>
<evidence type="ECO:0000256" key="1">
    <source>
        <dbReference type="SAM" id="MobiDB-lite"/>
    </source>
</evidence>
<reference evidence="3 4" key="1">
    <citation type="submission" date="2016-07" db="EMBL/GenBank/DDBJ databases">
        <title>Pervasive Adenine N6-methylation of Active Genes in Fungi.</title>
        <authorList>
            <consortium name="DOE Joint Genome Institute"/>
            <person name="Mondo S.J."/>
            <person name="Dannebaum R.O."/>
            <person name="Kuo R.C."/>
            <person name="Labutti K."/>
            <person name="Haridas S."/>
            <person name="Kuo A."/>
            <person name="Salamov A."/>
            <person name="Ahrendt S.R."/>
            <person name="Lipzen A."/>
            <person name="Sullivan W."/>
            <person name="Andreopoulos W.B."/>
            <person name="Clum A."/>
            <person name="Lindquist E."/>
            <person name="Daum C."/>
            <person name="Ramamoorthy G.K."/>
            <person name="Gryganskyi A."/>
            <person name="Culley D."/>
            <person name="Magnuson J.K."/>
            <person name="James T.Y."/>
            <person name="O'Malley M.A."/>
            <person name="Stajich J.E."/>
            <person name="Spatafora J.W."/>
            <person name="Visel A."/>
            <person name="Grigoriev I.V."/>
        </authorList>
    </citation>
    <scope>NUCLEOTIDE SEQUENCE [LARGE SCALE GENOMIC DNA]</scope>
    <source>
        <strain evidence="3 4">CBS 115471</strain>
    </source>
</reference>
<feature type="region of interest" description="Disordered" evidence="1">
    <location>
        <begin position="813"/>
        <end position="838"/>
    </location>
</feature>
<feature type="domain" description="BRCT" evidence="2">
    <location>
        <begin position="735"/>
        <end position="803"/>
    </location>
</feature>
<feature type="region of interest" description="Disordered" evidence="1">
    <location>
        <begin position="1"/>
        <end position="40"/>
    </location>
</feature>
<dbReference type="InterPro" id="IPR001357">
    <property type="entry name" value="BRCT_dom"/>
</dbReference>
<dbReference type="OrthoDB" id="2384350at2759"/>
<comment type="caution">
    <text evidence="3">The sequence shown here is derived from an EMBL/GenBank/DDBJ whole genome shotgun (WGS) entry which is preliminary data.</text>
</comment>
<feature type="compositionally biased region" description="Polar residues" evidence="1">
    <location>
        <begin position="11"/>
        <end position="23"/>
    </location>
</feature>
<evidence type="ECO:0000313" key="3">
    <source>
        <dbReference type="EMBL" id="ORY19824.1"/>
    </source>
</evidence>
<dbReference type="AlphaFoldDB" id="A0A1Y2ABG0"/>
<feature type="region of interest" description="Disordered" evidence="1">
    <location>
        <begin position="370"/>
        <end position="395"/>
    </location>
</feature>
<evidence type="ECO:0000313" key="4">
    <source>
        <dbReference type="Proteomes" id="UP000193144"/>
    </source>
</evidence>
<dbReference type="PROSITE" id="PS50172">
    <property type="entry name" value="BRCT"/>
    <property type="match status" value="1"/>
</dbReference>
<feature type="compositionally biased region" description="Low complexity" evidence="1">
    <location>
        <begin position="828"/>
        <end position="837"/>
    </location>
</feature>
<dbReference type="Proteomes" id="UP000193144">
    <property type="component" value="Unassembled WGS sequence"/>
</dbReference>
<keyword evidence="4" id="KW-1185">Reference proteome</keyword>
<feature type="compositionally biased region" description="Low complexity" evidence="1">
    <location>
        <begin position="226"/>
        <end position="238"/>
    </location>
</feature>
<feature type="compositionally biased region" description="Basic and acidic residues" evidence="1">
    <location>
        <begin position="1"/>
        <end position="10"/>
    </location>
</feature>
<sequence length="946" mass="100751">MASEVVHEPKTSTQARKPLSTTHPHFLPASIPAPPTSRSPAATAIFSHQQPLLAPSHTNSHLHSRCDCPRPLATMVTTRGQRGKAAETPATDTDADTANMLKAPPKRGRGKAAPKDNVPQPAAKPIKGATGTRGKAAVPPVEPEAPEPAKRTTRGRKATTKPAAVSEQVQPLKKTTRSTKTAAKTVAEKPVEEPEVVELPKRSTRARKRVAEEEPAEPAQKKKKATSASKKPTKSIPIVTNGTAAKKPGRPARGRKAVEQPQPEPKAEPKPSMLPIPSPVKDQPQPAENIAQPSPLKAPPVKFSTHLQSAVKAKDTAAHQLSPLKAAPVKFSMMSPRKTINEIQPFGATLPSASKPKDLSIKNVDDPFAASASPLKAPPVKPKNASPLKAPPVKPKSVSPLKALFNGLNNGLNGLVSFARSPNASPKAAAPLKIKTAYPFAEYPNYPDTPEPNPFTEHPKMMTPAPASVAPLVAPTENDTPEPNPFTKHPEMMTPAPGPVANPFTKHPQIMTPAPASVAPFVAPAENDQAQDTTPIVSSFAVHPDTGKIPVHAEATPVYAEASSIFVKTAPMHAEANIESLAVNLRLLEQFPHIGYVPSTPSVTSTPTFKSASPERNPAVELAPSELAPAVDSDPMAEENSSIWVPTPVQRAPVFSYPALPPEVKSSLRSPQKQDTKTPKKAVTWMSSPHTENPHPEDETTVLLATMPLFGTVFLVDVFGGGSAGIAGSYAFTTLLEDLGAQVVPRWNMSSNPDVTHVVYKDGSAETREKVKASNGAIKVVNTGYVIDCNKTGKRLNETPYLVSEVYAQTTTPSKPLATLDPNSPAHSSGKSSSKMSFTYTPARTPSKYLATASPFETPRGQTTPGSANSLETSMIRWAQDRAETLKEIQEKENAGLFAAPKTCPPKAFTASVSKFGDITPFPAKMRNLKRKSVAPEPTAKRAKFE</sequence>
<organism evidence="3 4">
    <name type="scientific">Clohesyomyces aquaticus</name>
    <dbReference type="NCBI Taxonomy" id="1231657"/>
    <lineage>
        <taxon>Eukaryota</taxon>
        <taxon>Fungi</taxon>
        <taxon>Dikarya</taxon>
        <taxon>Ascomycota</taxon>
        <taxon>Pezizomycotina</taxon>
        <taxon>Dothideomycetes</taxon>
        <taxon>Pleosporomycetidae</taxon>
        <taxon>Pleosporales</taxon>
        <taxon>Lindgomycetaceae</taxon>
        <taxon>Clohesyomyces</taxon>
    </lineage>
</organism>
<dbReference type="CDD" id="cd17716">
    <property type="entry name" value="BRCT_microcephalin_rpt1"/>
    <property type="match status" value="1"/>
</dbReference>
<dbReference type="SUPFAM" id="SSF52113">
    <property type="entry name" value="BRCT domain"/>
    <property type="match status" value="1"/>
</dbReference>
<dbReference type="InterPro" id="IPR036420">
    <property type="entry name" value="BRCT_dom_sf"/>
</dbReference>
<protein>
    <recommendedName>
        <fullName evidence="2">BRCT domain-containing protein</fullName>
    </recommendedName>
</protein>